<feature type="region of interest" description="Disordered" evidence="1">
    <location>
        <begin position="42"/>
        <end position="166"/>
    </location>
</feature>
<feature type="compositionally biased region" description="Low complexity" evidence="1">
    <location>
        <begin position="51"/>
        <end position="92"/>
    </location>
</feature>
<dbReference type="EMBL" id="JBHSIM010000016">
    <property type="protein sequence ID" value="MFC4832192.1"/>
    <property type="molecule type" value="Genomic_DNA"/>
</dbReference>
<gene>
    <name evidence="3" type="ORF">ACFPEL_07210</name>
</gene>
<dbReference type="GO" id="GO:0016746">
    <property type="term" value="F:acyltransferase activity"/>
    <property type="evidence" value="ECO:0007669"/>
    <property type="project" value="UniProtKB-KW"/>
</dbReference>
<name>A0ABV9RFP5_9PSEU</name>
<reference evidence="4" key="1">
    <citation type="journal article" date="2019" name="Int. J. Syst. Evol. Microbiol.">
        <title>The Global Catalogue of Microorganisms (GCM) 10K type strain sequencing project: providing services to taxonomists for standard genome sequencing and annotation.</title>
        <authorList>
            <consortium name="The Broad Institute Genomics Platform"/>
            <consortium name="The Broad Institute Genome Sequencing Center for Infectious Disease"/>
            <person name="Wu L."/>
            <person name="Ma J."/>
        </authorList>
    </citation>
    <scope>NUCLEOTIDE SEQUENCE [LARGE SCALE GENOMIC DNA]</scope>
    <source>
        <strain evidence="4">CCUG 50347</strain>
    </source>
</reference>
<evidence type="ECO:0000313" key="4">
    <source>
        <dbReference type="Proteomes" id="UP001595909"/>
    </source>
</evidence>
<keyword evidence="3" id="KW-0808">Transferase</keyword>
<dbReference type="EC" id="2.3.1.-" evidence="3"/>
<keyword evidence="4" id="KW-1185">Reference proteome</keyword>
<evidence type="ECO:0000256" key="1">
    <source>
        <dbReference type="SAM" id="MobiDB-lite"/>
    </source>
</evidence>
<dbReference type="CDD" id="cd04301">
    <property type="entry name" value="NAT_SF"/>
    <property type="match status" value="1"/>
</dbReference>
<dbReference type="Gene3D" id="3.40.630.30">
    <property type="match status" value="1"/>
</dbReference>
<dbReference type="SUPFAM" id="SSF55729">
    <property type="entry name" value="Acyl-CoA N-acyltransferases (Nat)"/>
    <property type="match status" value="1"/>
</dbReference>
<sequence>MGRVHSHSPGWASPRESTGRLIGFVNVARDGDDQAFVLDATVAPEHGRRGGATTLVGLTAGRARQAGASGSTSTSRTTCAGSTSAPSASAPPERAAYRFGDQAPGPRTTLGQGVRPDPSASRGDAAPGGTGARPPRAPVSSWSWVGRTATAHDRGLHDTAAGVGHP</sequence>
<keyword evidence="3" id="KW-0012">Acyltransferase</keyword>
<dbReference type="InterPro" id="IPR000182">
    <property type="entry name" value="GNAT_dom"/>
</dbReference>
<dbReference type="Pfam" id="PF00583">
    <property type="entry name" value="Acetyltransf_1"/>
    <property type="match status" value="1"/>
</dbReference>
<feature type="domain" description="N-acetyltransferase" evidence="2">
    <location>
        <begin position="10"/>
        <end position="68"/>
    </location>
</feature>
<evidence type="ECO:0000259" key="2">
    <source>
        <dbReference type="Pfam" id="PF00583"/>
    </source>
</evidence>
<organism evidence="3 4">
    <name type="scientific">Actinomycetospora chibensis</name>
    <dbReference type="NCBI Taxonomy" id="663606"/>
    <lineage>
        <taxon>Bacteria</taxon>
        <taxon>Bacillati</taxon>
        <taxon>Actinomycetota</taxon>
        <taxon>Actinomycetes</taxon>
        <taxon>Pseudonocardiales</taxon>
        <taxon>Pseudonocardiaceae</taxon>
        <taxon>Actinomycetospora</taxon>
    </lineage>
</organism>
<accession>A0ABV9RFP5</accession>
<comment type="caution">
    <text evidence="3">The sequence shown here is derived from an EMBL/GenBank/DDBJ whole genome shotgun (WGS) entry which is preliminary data.</text>
</comment>
<dbReference type="InterPro" id="IPR016181">
    <property type="entry name" value="Acyl_CoA_acyltransferase"/>
</dbReference>
<dbReference type="Proteomes" id="UP001595909">
    <property type="component" value="Unassembled WGS sequence"/>
</dbReference>
<evidence type="ECO:0000313" key="3">
    <source>
        <dbReference type="EMBL" id="MFC4832192.1"/>
    </source>
</evidence>
<protein>
    <submittedName>
        <fullName evidence="3">GNAT family N-acetyltransferase</fullName>
        <ecNumber evidence="3">2.3.1.-</ecNumber>
    </submittedName>
</protein>
<dbReference type="RefSeq" id="WP_378014906.1">
    <property type="nucleotide sequence ID" value="NZ_BAABHN010000016.1"/>
</dbReference>
<proteinExistence type="predicted"/>